<evidence type="ECO:0000313" key="2">
    <source>
        <dbReference type="Proteomes" id="UP000267223"/>
    </source>
</evidence>
<keyword evidence="2" id="KW-1185">Reference proteome</keyword>
<dbReference type="RefSeq" id="WP_123119520.1">
    <property type="nucleotide sequence ID" value="NZ_RJJR01000002.1"/>
</dbReference>
<organism evidence="1 2">
    <name type="scientific">Hanamia caeni</name>
    <dbReference type="NCBI Taxonomy" id="2294116"/>
    <lineage>
        <taxon>Bacteria</taxon>
        <taxon>Pseudomonadati</taxon>
        <taxon>Bacteroidota</taxon>
        <taxon>Chitinophagia</taxon>
        <taxon>Chitinophagales</taxon>
        <taxon>Chitinophagaceae</taxon>
        <taxon>Hanamia</taxon>
    </lineage>
</organism>
<name>A0A3M9NN79_9BACT</name>
<proteinExistence type="predicted"/>
<gene>
    <name evidence="1" type="primary">mobC</name>
    <name evidence="1" type="ORF">EFY79_04660</name>
</gene>
<dbReference type="EMBL" id="RJJR01000002">
    <property type="protein sequence ID" value="RNI38955.1"/>
    <property type="molecule type" value="Genomic_DNA"/>
</dbReference>
<evidence type="ECO:0000313" key="1">
    <source>
        <dbReference type="EMBL" id="RNI38955.1"/>
    </source>
</evidence>
<reference evidence="1 2" key="1">
    <citation type="submission" date="2018-11" db="EMBL/GenBank/DDBJ databases">
        <title>Draft genome sequence of Ferruginibacter sp. BO-59.</title>
        <authorList>
            <person name="Im W.T."/>
        </authorList>
    </citation>
    <scope>NUCLEOTIDE SEQUENCE [LARGE SCALE GENOMIC DNA]</scope>
    <source>
        <strain evidence="1 2">BO-59</strain>
    </source>
</reference>
<protein>
    <submittedName>
        <fullName evidence="1">Plasmid mobilization relaxosome protein MobC</fullName>
    </submittedName>
</protein>
<sequence>MIIEERHVKHTGGRLRKAVRKEVVKGIRFTKAEYFIIKQKASKTGTNVCNYIRQVSIHGKIISQLSEDERNYVRQLTGMANNLNQLTKKAHQEGCLV</sequence>
<dbReference type="InterPro" id="IPR053842">
    <property type="entry name" value="NikA-like"/>
</dbReference>
<accession>A0A3M9NN79</accession>
<dbReference type="Pfam" id="PF21983">
    <property type="entry name" value="NikA-like"/>
    <property type="match status" value="1"/>
</dbReference>
<dbReference type="AlphaFoldDB" id="A0A3M9NN79"/>
<comment type="caution">
    <text evidence="1">The sequence shown here is derived from an EMBL/GenBank/DDBJ whole genome shotgun (WGS) entry which is preliminary data.</text>
</comment>
<dbReference type="Proteomes" id="UP000267223">
    <property type="component" value="Unassembled WGS sequence"/>
</dbReference>
<dbReference type="OrthoDB" id="3268254at2"/>